<dbReference type="AlphaFoldDB" id="A0A0N4UT49"/>
<keyword evidence="3" id="KW-1185">Reference proteome</keyword>
<dbReference type="PANTHER" id="PTHR13246">
    <property type="entry name" value="ENDO BETA N-ACETYLGLUCOSAMINIDASE"/>
    <property type="match status" value="1"/>
</dbReference>
<evidence type="ECO:0000313" key="4">
    <source>
        <dbReference type="WBParaSite" id="EVEC_0000039001-mRNA-1"/>
    </source>
</evidence>
<dbReference type="OrthoDB" id="284473at2759"/>
<dbReference type="InterPro" id="IPR032979">
    <property type="entry name" value="ENGase"/>
</dbReference>
<reference evidence="2 3" key="2">
    <citation type="submission" date="2018-10" db="EMBL/GenBank/DDBJ databases">
        <authorList>
            <consortium name="Pathogen Informatics"/>
        </authorList>
    </citation>
    <scope>NUCLEOTIDE SEQUENCE [LARGE SCALE GENOMIC DNA]</scope>
</reference>
<feature type="domain" description="Cytosolic endo-beta-N-acetylglucosaminidase TIM barrel" evidence="1">
    <location>
        <begin position="66"/>
        <end position="288"/>
    </location>
</feature>
<dbReference type="GO" id="GO:0033925">
    <property type="term" value="F:mannosyl-glycoprotein endo-beta-N-acetylglucosaminidase activity"/>
    <property type="evidence" value="ECO:0007669"/>
    <property type="project" value="UniProtKB-EC"/>
</dbReference>
<dbReference type="EMBL" id="UXUI01000222">
    <property type="protein sequence ID" value="VDD85121.1"/>
    <property type="molecule type" value="Genomic_DNA"/>
</dbReference>
<name>A0A0N4UT49_ENTVE</name>
<dbReference type="STRING" id="51028.A0A0N4UT49"/>
<dbReference type="InterPro" id="IPR005201">
    <property type="entry name" value="TIM_ENGase"/>
</dbReference>
<dbReference type="Gene3D" id="3.20.20.80">
    <property type="entry name" value="Glycosidases"/>
    <property type="match status" value="1"/>
</dbReference>
<reference evidence="4" key="1">
    <citation type="submission" date="2017-02" db="UniProtKB">
        <authorList>
            <consortium name="WormBaseParasite"/>
        </authorList>
    </citation>
    <scope>IDENTIFICATION</scope>
</reference>
<dbReference type="WBParaSite" id="EVEC_0000039001-mRNA-1">
    <property type="protein sequence ID" value="EVEC_0000039001-mRNA-1"/>
    <property type="gene ID" value="EVEC_0000039001"/>
</dbReference>
<organism evidence="4">
    <name type="scientific">Enterobius vermicularis</name>
    <name type="common">Human pinworm</name>
    <dbReference type="NCBI Taxonomy" id="51028"/>
    <lineage>
        <taxon>Eukaryota</taxon>
        <taxon>Metazoa</taxon>
        <taxon>Ecdysozoa</taxon>
        <taxon>Nematoda</taxon>
        <taxon>Chromadorea</taxon>
        <taxon>Rhabditida</taxon>
        <taxon>Spirurina</taxon>
        <taxon>Oxyuridomorpha</taxon>
        <taxon>Oxyuroidea</taxon>
        <taxon>Oxyuridae</taxon>
        <taxon>Enterobius</taxon>
    </lineage>
</organism>
<dbReference type="Proteomes" id="UP000274131">
    <property type="component" value="Unassembled WGS sequence"/>
</dbReference>
<evidence type="ECO:0000313" key="3">
    <source>
        <dbReference type="Proteomes" id="UP000274131"/>
    </source>
</evidence>
<protein>
    <submittedName>
        <fullName evidence="4">Mannosyl-glycoprotein endo-beta-N-acetylglucosaminidase</fullName>
    </submittedName>
</protein>
<proteinExistence type="predicted"/>
<evidence type="ECO:0000313" key="2">
    <source>
        <dbReference type="EMBL" id="VDD85121.1"/>
    </source>
</evidence>
<sequence length="363" mass="41576">MTSPIDSLDGLWGWDANFVGKELCGRDLKHYSGNKGVPQTLVCHDMMGGYLPEESVDGCEVVDGIKPYILMHWWYVDIFTYFSHHFISIPPVGWISQAHDHGVLVLGTFITEGDRGADRCKAIFKNATTVRKTVEKMVKLATVYNFDGWLINIENKIEAENLPMLELFLATLTTRMHIRMGERSRVIWYDAVTVEGKLRWQDQLNDLNKLWFDVTDGIFLNYTWRPHELKESQEIAGSRCHEVFVGVDCFGRGNYGWNCYKAFAHARAANLSVAMFAPGWIAEQFQQSDLIPNSMNYEIKILELGKIMHSSYITLNQIPESLNKFFQFYNMLEAGTQPYYLESNAFPHASRPALVLPDTGNYK</sequence>
<dbReference type="GO" id="GO:0005829">
    <property type="term" value="C:cytosol"/>
    <property type="evidence" value="ECO:0007669"/>
    <property type="project" value="UniProtKB-SubCell"/>
</dbReference>
<evidence type="ECO:0000259" key="1">
    <source>
        <dbReference type="Pfam" id="PF03644"/>
    </source>
</evidence>
<dbReference type="PANTHER" id="PTHR13246:SF1">
    <property type="entry name" value="CYTOSOLIC ENDO-BETA-N-ACETYLGLUCOSAMINIDASE"/>
    <property type="match status" value="1"/>
</dbReference>
<dbReference type="Pfam" id="PF03644">
    <property type="entry name" value="Glyco_hydro_85"/>
    <property type="match status" value="1"/>
</dbReference>
<gene>
    <name evidence="2" type="ORF">EVEC_LOCUS264</name>
</gene>
<accession>A0A0N4UT49</accession>